<gene>
    <name evidence="1" type="ORF">O6H91_21G051700</name>
</gene>
<name>A0ACC2ALM2_DIPCM</name>
<proteinExistence type="predicted"/>
<keyword evidence="2" id="KW-1185">Reference proteome</keyword>
<protein>
    <submittedName>
        <fullName evidence="1">Uncharacterized protein</fullName>
    </submittedName>
</protein>
<accession>A0ACC2ALM2</accession>
<sequence length="116" mass="13774">MVLIDYSPYKSCMNCPLNCIFPEAYTSFFDNNFLNDVLWPYLEQMKEVPDIESYVKSHFIGQEAVTTSHLYYNMLREVIEVPWDSWKSKKSTKEQKLHPVGGMAHKSRLHYTRSWN</sequence>
<dbReference type="Proteomes" id="UP001162992">
    <property type="component" value="Chromosome 21"/>
</dbReference>
<comment type="caution">
    <text evidence="1">The sequence shown here is derived from an EMBL/GenBank/DDBJ whole genome shotgun (WGS) entry which is preliminary data.</text>
</comment>
<reference evidence="2" key="1">
    <citation type="journal article" date="2024" name="Proc. Natl. Acad. Sci. U.S.A.">
        <title>Extraordinary preservation of gene collinearity over three hundred million years revealed in homosporous lycophytes.</title>
        <authorList>
            <person name="Li C."/>
            <person name="Wickell D."/>
            <person name="Kuo L.Y."/>
            <person name="Chen X."/>
            <person name="Nie B."/>
            <person name="Liao X."/>
            <person name="Peng D."/>
            <person name="Ji J."/>
            <person name="Jenkins J."/>
            <person name="Williams M."/>
            <person name="Shu S."/>
            <person name="Plott C."/>
            <person name="Barry K."/>
            <person name="Rajasekar S."/>
            <person name="Grimwood J."/>
            <person name="Han X."/>
            <person name="Sun S."/>
            <person name="Hou Z."/>
            <person name="He W."/>
            <person name="Dai G."/>
            <person name="Sun C."/>
            <person name="Schmutz J."/>
            <person name="Leebens-Mack J.H."/>
            <person name="Li F.W."/>
            <person name="Wang L."/>
        </authorList>
    </citation>
    <scope>NUCLEOTIDE SEQUENCE [LARGE SCALE GENOMIC DNA]</scope>
    <source>
        <strain evidence="2">cv. PW_Plant_1</strain>
    </source>
</reference>
<evidence type="ECO:0000313" key="1">
    <source>
        <dbReference type="EMBL" id="KAJ7518027.1"/>
    </source>
</evidence>
<organism evidence="1 2">
    <name type="scientific">Diphasiastrum complanatum</name>
    <name type="common">Issler's clubmoss</name>
    <name type="synonym">Lycopodium complanatum</name>
    <dbReference type="NCBI Taxonomy" id="34168"/>
    <lineage>
        <taxon>Eukaryota</taxon>
        <taxon>Viridiplantae</taxon>
        <taxon>Streptophyta</taxon>
        <taxon>Embryophyta</taxon>
        <taxon>Tracheophyta</taxon>
        <taxon>Lycopodiopsida</taxon>
        <taxon>Lycopodiales</taxon>
        <taxon>Lycopodiaceae</taxon>
        <taxon>Lycopodioideae</taxon>
        <taxon>Diphasiastrum</taxon>
    </lineage>
</organism>
<dbReference type="EMBL" id="CM055112">
    <property type="protein sequence ID" value="KAJ7518027.1"/>
    <property type="molecule type" value="Genomic_DNA"/>
</dbReference>
<evidence type="ECO:0000313" key="2">
    <source>
        <dbReference type="Proteomes" id="UP001162992"/>
    </source>
</evidence>